<dbReference type="SUPFAM" id="SSF50156">
    <property type="entry name" value="PDZ domain-like"/>
    <property type="match status" value="1"/>
</dbReference>
<dbReference type="GO" id="GO:0035255">
    <property type="term" value="F:ionotropic glutamate receptor binding"/>
    <property type="evidence" value="ECO:0007669"/>
    <property type="project" value="TreeGrafter"/>
</dbReference>
<proteinExistence type="predicted"/>
<sequence>MKPGLSIRGWTCPPLSSLTVLSCLSADTPIEEFTPTAAFPALQYLESVDEGGVAWQAGLRTGDFLIEQLTPPTSHVDSDLLGEESAQCHHNGMNELWIES</sequence>
<dbReference type="GO" id="GO:0045211">
    <property type="term" value="C:postsynaptic membrane"/>
    <property type="evidence" value="ECO:0007669"/>
    <property type="project" value="TreeGrafter"/>
</dbReference>
<reference evidence="1" key="1">
    <citation type="submission" date="2020-03" db="EMBL/GenBank/DDBJ databases">
        <authorList>
            <person name="Weist P."/>
        </authorList>
    </citation>
    <scope>NUCLEOTIDE SEQUENCE</scope>
</reference>
<comment type="caution">
    <text evidence="1">The sequence shown here is derived from an EMBL/GenBank/DDBJ whole genome shotgun (WGS) entry which is preliminary data.</text>
</comment>
<dbReference type="AlphaFoldDB" id="A0A9N7UCA9"/>
<dbReference type="GO" id="GO:0014069">
    <property type="term" value="C:postsynaptic density"/>
    <property type="evidence" value="ECO:0007669"/>
    <property type="project" value="TreeGrafter"/>
</dbReference>
<dbReference type="PROSITE" id="PS51257">
    <property type="entry name" value="PROKAR_LIPOPROTEIN"/>
    <property type="match status" value="1"/>
</dbReference>
<dbReference type="Proteomes" id="UP001153269">
    <property type="component" value="Unassembled WGS sequence"/>
</dbReference>
<protein>
    <recommendedName>
        <fullName evidence="3">PDZ domain-containing protein</fullName>
    </recommendedName>
</protein>
<dbReference type="EMBL" id="CADEAL010001048">
    <property type="protein sequence ID" value="CAB1428391.1"/>
    <property type="molecule type" value="Genomic_DNA"/>
</dbReference>
<evidence type="ECO:0008006" key="3">
    <source>
        <dbReference type="Google" id="ProtNLM"/>
    </source>
</evidence>
<keyword evidence="2" id="KW-1185">Reference proteome</keyword>
<dbReference type="PANTHER" id="PTHR24135:SF17">
    <property type="entry name" value="SH3 AND MULTIPLE ANKYRIN REPEAT DOMAINS PROTEIN 2"/>
    <property type="match status" value="1"/>
</dbReference>
<dbReference type="GO" id="GO:0030160">
    <property type="term" value="F:synaptic receptor adaptor activity"/>
    <property type="evidence" value="ECO:0007669"/>
    <property type="project" value="TreeGrafter"/>
</dbReference>
<name>A0A9N7UCA9_PLEPL</name>
<dbReference type="InterPro" id="IPR036034">
    <property type="entry name" value="PDZ_sf"/>
</dbReference>
<evidence type="ECO:0000313" key="1">
    <source>
        <dbReference type="EMBL" id="CAB1428391.1"/>
    </source>
</evidence>
<dbReference type="InterPro" id="IPR051569">
    <property type="entry name" value="SHANK"/>
</dbReference>
<gene>
    <name evidence="1" type="ORF">PLEPLA_LOCUS16357</name>
</gene>
<evidence type="ECO:0000313" key="2">
    <source>
        <dbReference type="Proteomes" id="UP001153269"/>
    </source>
</evidence>
<accession>A0A9N7UCA9</accession>
<organism evidence="1 2">
    <name type="scientific">Pleuronectes platessa</name>
    <name type="common">European plaice</name>
    <dbReference type="NCBI Taxonomy" id="8262"/>
    <lineage>
        <taxon>Eukaryota</taxon>
        <taxon>Metazoa</taxon>
        <taxon>Chordata</taxon>
        <taxon>Craniata</taxon>
        <taxon>Vertebrata</taxon>
        <taxon>Euteleostomi</taxon>
        <taxon>Actinopterygii</taxon>
        <taxon>Neopterygii</taxon>
        <taxon>Teleostei</taxon>
        <taxon>Neoteleostei</taxon>
        <taxon>Acanthomorphata</taxon>
        <taxon>Carangaria</taxon>
        <taxon>Pleuronectiformes</taxon>
        <taxon>Pleuronectoidei</taxon>
        <taxon>Pleuronectidae</taxon>
        <taxon>Pleuronectes</taxon>
    </lineage>
</organism>
<dbReference type="Gene3D" id="2.30.42.10">
    <property type="match status" value="1"/>
</dbReference>
<dbReference type="PANTHER" id="PTHR24135">
    <property type="entry name" value="SH3 AND MULTIPLE ANKYRIN REPEAT DOMAINS PROTEIN"/>
    <property type="match status" value="1"/>
</dbReference>
<dbReference type="GO" id="GO:0043197">
    <property type="term" value="C:dendritic spine"/>
    <property type="evidence" value="ECO:0007669"/>
    <property type="project" value="TreeGrafter"/>
</dbReference>